<organism evidence="4 5">
    <name type="scientific">Kwoniella mangroviensis CBS 10435</name>
    <dbReference type="NCBI Taxonomy" id="1331196"/>
    <lineage>
        <taxon>Eukaryota</taxon>
        <taxon>Fungi</taxon>
        <taxon>Dikarya</taxon>
        <taxon>Basidiomycota</taxon>
        <taxon>Agaricomycotina</taxon>
        <taxon>Tremellomycetes</taxon>
        <taxon>Tremellales</taxon>
        <taxon>Cryptococcaceae</taxon>
        <taxon>Kwoniella</taxon>
    </lineage>
</organism>
<dbReference type="EMBL" id="KI669461">
    <property type="protein sequence ID" value="OCF58709.1"/>
    <property type="molecule type" value="Genomic_DNA"/>
</dbReference>
<feature type="region of interest" description="Disordered" evidence="2">
    <location>
        <begin position="378"/>
        <end position="526"/>
    </location>
</feature>
<name>A0A1B9IT47_9TREE</name>
<keyword evidence="5" id="KW-1185">Reference proteome</keyword>
<dbReference type="Pfam" id="PF06991">
    <property type="entry name" value="MFAP1"/>
    <property type="match status" value="1"/>
</dbReference>
<dbReference type="STRING" id="1331196.A0A1B9IT47"/>
<keyword evidence="1" id="KW-0175">Coiled coil</keyword>
<reference evidence="5" key="2">
    <citation type="submission" date="2013-12" db="EMBL/GenBank/DDBJ databases">
        <title>Evolution of pathogenesis and genome organization in the Tremellales.</title>
        <authorList>
            <person name="Cuomo C."/>
            <person name="Litvintseva A."/>
            <person name="Heitman J."/>
            <person name="Chen Y."/>
            <person name="Sun S."/>
            <person name="Springer D."/>
            <person name="Dromer F."/>
            <person name="Young S."/>
            <person name="Zeng Q."/>
            <person name="Chapman S."/>
            <person name="Gujja S."/>
            <person name="Saif S."/>
            <person name="Birren B."/>
        </authorList>
    </citation>
    <scope>NUCLEOTIDE SEQUENCE [LARGE SCALE GENOMIC DNA]</scope>
    <source>
        <strain evidence="5">CBS 10435</strain>
    </source>
</reference>
<dbReference type="Proteomes" id="UP000092583">
    <property type="component" value="Unassembled WGS sequence"/>
</dbReference>
<feature type="coiled-coil region" evidence="1">
    <location>
        <begin position="227"/>
        <end position="254"/>
    </location>
</feature>
<evidence type="ECO:0000256" key="2">
    <source>
        <dbReference type="SAM" id="MobiDB-lite"/>
    </source>
</evidence>
<feature type="compositionally biased region" description="Basic and acidic residues" evidence="2">
    <location>
        <begin position="416"/>
        <end position="526"/>
    </location>
</feature>
<evidence type="ECO:0000259" key="3">
    <source>
        <dbReference type="Pfam" id="PF06991"/>
    </source>
</evidence>
<dbReference type="InterPro" id="IPR009730">
    <property type="entry name" value="MFAP1_C"/>
</dbReference>
<protein>
    <submittedName>
        <fullName evidence="4">Microfibrillar-associated protein 1</fullName>
    </submittedName>
</protein>
<dbReference type="InterPro" id="IPR033194">
    <property type="entry name" value="MFAP1"/>
</dbReference>
<accession>A0A1B9IT47</accession>
<dbReference type="AlphaFoldDB" id="A0A1B9IT47"/>
<feature type="compositionally biased region" description="Polar residues" evidence="2">
    <location>
        <begin position="395"/>
        <end position="408"/>
    </location>
</feature>
<proteinExistence type="predicted"/>
<feature type="region of interest" description="Disordered" evidence="2">
    <location>
        <begin position="1"/>
        <end position="223"/>
    </location>
</feature>
<reference evidence="4 5" key="1">
    <citation type="submission" date="2013-07" db="EMBL/GenBank/DDBJ databases">
        <title>The Genome Sequence of Kwoniella mangroviensis CBS10435.</title>
        <authorList>
            <consortium name="The Broad Institute Genome Sequencing Platform"/>
            <person name="Cuomo C."/>
            <person name="Litvintseva A."/>
            <person name="Chen Y."/>
            <person name="Heitman J."/>
            <person name="Sun S."/>
            <person name="Springer D."/>
            <person name="Dromer F."/>
            <person name="Young S.K."/>
            <person name="Zeng Q."/>
            <person name="Gargeya S."/>
            <person name="Fitzgerald M."/>
            <person name="Abouelleil A."/>
            <person name="Alvarado L."/>
            <person name="Berlin A.M."/>
            <person name="Chapman S.B."/>
            <person name="Dewar J."/>
            <person name="Goldberg J."/>
            <person name="Griggs A."/>
            <person name="Gujja S."/>
            <person name="Hansen M."/>
            <person name="Howarth C."/>
            <person name="Imamovic A."/>
            <person name="Larimer J."/>
            <person name="McCowan C."/>
            <person name="Murphy C."/>
            <person name="Pearson M."/>
            <person name="Priest M."/>
            <person name="Roberts A."/>
            <person name="Saif S."/>
            <person name="Shea T."/>
            <person name="Sykes S."/>
            <person name="Wortman J."/>
            <person name="Nusbaum C."/>
            <person name="Birren B."/>
        </authorList>
    </citation>
    <scope>NUCLEOTIDE SEQUENCE [LARGE SCALE GENOMIC DNA]</scope>
    <source>
        <strain evidence="4 5">CBS 10435</strain>
    </source>
</reference>
<evidence type="ECO:0000256" key="1">
    <source>
        <dbReference type="SAM" id="Coils"/>
    </source>
</evidence>
<feature type="compositionally biased region" description="Basic and acidic residues" evidence="2">
    <location>
        <begin position="164"/>
        <end position="204"/>
    </location>
</feature>
<feature type="compositionally biased region" description="Acidic residues" evidence="2">
    <location>
        <begin position="106"/>
        <end position="117"/>
    </location>
</feature>
<evidence type="ECO:0000313" key="4">
    <source>
        <dbReference type="EMBL" id="OCF58709.1"/>
    </source>
</evidence>
<feature type="compositionally biased region" description="Gly residues" evidence="2">
    <location>
        <begin position="68"/>
        <end position="80"/>
    </location>
</feature>
<feature type="compositionally biased region" description="Acidic residues" evidence="2">
    <location>
        <begin position="37"/>
        <end position="46"/>
    </location>
</feature>
<gene>
    <name evidence="4" type="ORF">L486_03199</name>
</gene>
<dbReference type="PANTHER" id="PTHR15327">
    <property type="entry name" value="MICROFIBRIL-ASSOCIATED PROTEIN"/>
    <property type="match status" value="1"/>
</dbReference>
<dbReference type="OrthoDB" id="1111734at2759"/>
<feature type="compositionally biased region" description="Acidic residues" evidence="2">
    <location>
        <begin position="124"/>
        <end position="140"/>
    </location>
</feature>
<sequence>MPPPPTGVRPAISKPAPKPTKIRYFKGKAPDAPPSDSESDDDEEEQQQQQQIKRRDEATKIDNNYVAGGAGRVIMPGGGVKMELGSVKVGGTKMPLGKDGGVKEESSEEETDEESEEEAKPGVEDESSEYETDSEEESEPEPPKPVFRPVFKPKNARNTTAEKAAQEAEEAARREEEMREEKKLASKELAGETIRRELAEREAQTVEQTVDDTDGLDPTSEFDAWRARELSRLLRDKQAQAARDEEQAEIERRRAMPEEQRMAEDLEFANKTREKEKGQMGFLQKYYHKGAFHQDDDILQRDYTGATEHSVDMSMLPKVMQVRDFGKASRSKYTHLADQDTSQGGWGNTAKMGAGGVATTQTGCWNCGGPHLRKDCPNNNINDPGQGPLTGGYGTSANTAQLGSASKWGNNGDGYNNRDRDDRGGGRYRDEGRERRFDEERRRDKDDRNRDRDDYRDRDKDRDYGRDRYRDERRRERSYSPSSRKRDERDDRHRDDRRRDERDRDRDRERERERDRDRDRDRDRRR</sequence>
<evidence type="ECO:0000313" key="5">
    <source>
        <dbReference type="Proteomes" id="UP000092583"/>
    </source>
</evidence>
<feature type="domain" description="Micro-fibrillar-associated protein 1 C-terminal" evidence="3">
    <location>
        <begin position="137"/>
        <end position="341"/>
    </location>
</feature>